<keyword evidence="2" id="KW-1185">Reference proteome</keyword>
<evidence type="ECO:0000313" key="2">
    <source>
        <dbReference type="Proteomes" id="UP001597045"/>
    </source>
</evidence>
<accession>A0ABW3MHP5</accession>
<organism evidence="1 2">
    <name type="scientific">Kibdelosporangium lantanae</name>
    <dbReference type="NCBI Taxonomy" id="1497396"/>
    <lineage>
        <taxon>Bacteria</taxon>
        <taxon>Bacillati</taxon>
        <taxon>Actinomycetota</taxon>
        <taxon>Actinomycetes</taxon>
        <taxon>Pseudonocardiales</taxon>
        <taxon>Pseudonocardiaceae</taxon>
        <taxon>Kibdelosporangium</taxon>
    </lineage>
</organism>
<comment type="caution">
    <text evidence="1">The sequence shown here is derived from an EMBL/GenBank/DDBJ whole genome shotgun (WGS) entry which is preliminary data.</text>
</comment>
<gene>
    <name evidence="1" type="ORF">ACFQ1S_25795</name>
</gene>
<reference evidence="2" key="1">
    <citation type="journal article" date="2019" name="Int. J. Syst. Evol. Microbiol.">
        <title>The Global Catalogue of Microorganisms (GCM) 10K type strain sequencing project: providing services to taxonomists for standard genome sequencing and annotation.</title>
        <authorList>
            <consortium name="The Broad Institute Genomics Platform"/>
            <consortium name="The Broad Institute Genome Sequencing Center for Infectious Disease"/>
            <person name="Wu L."/>
            <person name="Ma J."/>
        </authorList>
    </citation>
    <scope>NUCLEOTIDE SEQUENCE [LARGE SCALE GENOMIC DNA]</scope>
    <source>
        <strain evidence="2">JCM 31486</strain>
    </source>
</reference>
<protein>
    <submittedName>
        <fullName evidence="1">Uncharacterized protein</fullName>
    </submittedName>
</protein>
<dbReference type="Proteomes" id="UP001597045">
    <property type="component" value="Unassembled WGS sequence"/>
</dbReference>
<evidence type="ECO:0000313" key="1">
    <source>
        <dbReference type="EMBL" id="MFD1048699.1"/>
    </source>
</evidence>
<sequence>MDGRETLVWETRKGVHQVGVRLVDDLGRDPAGPQQLVGMAAVSRGGSRRVTAIMVVAISSMVICCSRPFTRCSNESGAACAAVAVLVETEPDKRTAIAAIPVESALRPMWMVIFRLPSDCGESLRARLAFLDHS</sequence>
<dbReference type="EMBL" id="JBHTIS010001746">
    <property type="protein sequence ID" value="MFD1048699.1"/>
    <property type="molecule type" value="Genomic_DNA"/>
</dbReference>
<name>A0ABW3MHP5_9PSEU</name>
<proteinExistence type="predicted"/>